<keyword evidence="2" id="KW-1185">Reference proteome</keyword>
<proteinExistence type="predicted"/>
<dbReference type="EMBL" id="CABITT030000008">
    <property type="protein sequence ID" value="VVB18047.1"/>
    <property type="molecule type" value="Genomic_DNA"/>
</dbReference>
<organism evidence="1 2">
    <name type="scientific">Arabis nemorensis</name>
    <dbReference type="NCBI Taxonomy" id="586526"/>
    <lineage>
        <taxon>Eukaryota</taxon>
        <taxon>Viridiplantae</taxon>
        <taxon>Streptophyta</taxon>
        <taxon>Embryophyta</taxon>
        <taxon>Tracheophyta</taxon>
        <taxon>Spermatophyta</taxon>
        <taxon>Magnoliopsida</taxon>
        <taxon>eudicotyledons</taxon>
        <taxon>Gunneridae</taxon>
        <taxon>Pentapetalae</taxon>
        <taxon>rosids</taxon>
        <taxon>malvids</taxon>
        <taxon>Brassicales</taxon>
        <taxon>Brassicaceae</taxon>
        <taxon>Arabideae</taxon>
        <taxon>Arabis</taxon>
    </lineage>
</organism>
<dbReference type="OrthoDB" id="10250354at2759"/>
<evidence type="ECO:0000313" key="1">
    <source>
        <dbReference type="EMBL" id="VVB18047.1"/>
    </source>
</evidence>
<protein>
    <submittedName>
        <fullName evidence="1">Uncharacterized protein</fullName>
    </submittedName>
</protein>
<evidence type="ECO:0000313" key="2">
    <source>
        <dbReference type="Proteomes" id="UP000489600"/>
    </source>
</evidence>
<reference evidence="1" key="1">
    <citation type="submission" date="2019-07" db="EMBL/GenBank/DDBJ databases">
        <authorList>
            <person name="Dittberner H."/>
        </authorList>
    </citation>
    <scope>NUCLEOTIDE SEQUENCE [LARGE SCALE GENOMIC DNA]</scope>
</reference>
<sequence>MEIAVKKIAEKDYQGAKKSLSKAKIFDPKLKGLKQVFVMINVYISASNKKRRRIRLVWNPRCRSFRERRQNEETLQEISFFASSGLEQV</sequence>
<dbReference type="Proteomes" id="UP000489600">
    <property type="component" value="Unassembled WGS sequence"/>
</dbReference>
<comment type="caution">
    <text evidence="1">The sequence shown here is derived from an EMBL/GenBank/DDBJ whole genome shotgun (WGS) entry which is preliminary data.</text>
</comment>
<dbReference type="AlphaFoldDB" id="A0A565CWT9"/>
<accession>A0A565CWT9</accession>
<name>A0A565CWT9_9BRAS</name>
<gene>
    <name evidence="1" type="ORF">ANE_LOCUS28491</name>
</gene>